<protein>
    <submittedName>
        <fullName evidence="1">Uncharacterized protein</fullName>
    </submittedName>
</protein>
<feature type="non-terminal residue" evidence="1">
    <location>
        <position position="157"/>
    </location>
</feature>
<dbReference type="OrthoDB" id="5056722at2759"/>
<accession>A0A9P9IYI4</accession>
<proteinExistence type="predicted"/>
<gene>
    <name evidence="1" type="ORF">B0J13DRAFT_558021</name>
</gene>
<sequence>MRDLREETSASEDKPFVQRPEGFYQQIRRAQDAPLCHVQTLSVEDVQAAAKSQEMLHLQMLDEIETGPQGGPHHTPNDDIDDMLARHYDAEIPLLQRSQATAAQGPRMLVDVNMATSFTELGRLAASEYTLNSLQTRALQLVCRFLDKHSADPESAG</sequence>
<dbReference type="EMBL" id="JAGMUU010000013">
    <property type="protein sequence ID" value="KAH7140508.1"/>
    <property type="molecule type" value="Genomic_DNA"/>
</dbReference>
<organism evidence="1 2">
    <name type="scientific">Dactylonectria estremocensis</name>
    <dbReference type="NCBI Taxonomy" id="1079267"/>
    <lineage>
        <taxon>Eukaryota</taxon>
        <taxon>Fungi</taxon>
        <taxon>Dikarya</taxon>
        <taxon>Ascomycota</taxon>
        <taxon>Pezizomycotina</taxon>
        <taxon>Sordariomycetes</taxon>
        <taxon>Hypocreomycetidae</taxon>
        <taxon>Hypocreales</taxon>
        <taxon>Nectriaceae</taxon>
        <taxon>Dactylonectria</taxon>
    </lineage>
</organism>
<evidence type="ECO:0000313" key="1">
    <source>
        <dbReference type="EMBL" id="KAH7140508.1"/>
    </source>
</evidence>
<dbReference type="Proteomes" id="UP000717696">
    <property type="component" value="Unassembled WGS sequence"/>
</dbReference>
<reference evidence="1" key="1">
    <citation type="journal article" date="2021" name="Nat. Commun.">
        <title>Genetic determinants of endophytism in the Arabidopsis root mycobiome.</title>
        <authorList>
            <person name="Mesny F."/>
            <person name="Miyauchi S."/>
            <person name="Thiergart T."/>
            <person name="Pickel B."/>
            <person name="Atanasova L."/>
            <person name="Karlsson M."/>
            <person name="Huettel B."/>
            <person name="Barry K.W."/>
            <person name="Haridas S."/>
            <person name="Chen C."/>
            <person name="Bauer D."/>
            <person name="Andreopoulos W."/>
            <person name="Pangilinan J."/>
            <person name="LaButti K."/>
            <person name="Riley R."/>
            <person name="Lipzen A."/>
            <person name="Clum A."/>
            <person name="Drula E."/>
            <person name="Henrissat B."/>
            <person name="Kohler A."/>
            <person name="Grigoriev I.V."/>
            <person name="Martin F.M."/>
            <person name="Hacquard S."/>
        </authorList>
    </citation>
    <scope>NUCLEOTIDE SEQUENCE</scope>
    <source>
        <strain evidence="1">MPI-CAGE-AT-0021</strain>
    </source>
</reference>
<dbReference type="AlphaFoldDB" id="A0A9P9IYI4"/>
<name>A0A9P9IYI4_9HYPO</name>
<keyword evidence="2" id="KW-1185">Reference proteome</keyword>
<evidence type="ECO:0000313" key="2">
    <source>
        <dbReference type="Proteomes" id="UP000717696"/>
    </source>
</evidence>
<comment type="caution">
    <text evidence="1">The sequence shown here is derived from an EMBL/GenBank/DDBJ whole genome shotgun (WGS) entry which is preliminary data.</text>
</comment>